<comment type="caution">
    <text evidence="8">The sequence shown here is derived from an EMBL/GenBank/DDBJ whole genome shotgun (WGS) entry which is preliminary data.</text>
</comment>
<feature type="region of interest" description="Disordered" evidence="6">
    <location>
        <begin position="569"/>
        <end position="642"/>
    </location>
</feature>
<feature type="transmembrane region" description="Helical" evidence="7">
    <location>
        <begin position="88"/>
        <end position="108"/>
    </location>
</feature>
<feature type="transmembrane region" description="Helical" evidence="7">
    <location>
        <begin position="6"/>
        <end position="26"/>
    </location>
</feature>
<dbReference type="Pfam" id="PF04791">
    <property type="entry name" value="LMBR1"/>
    <property type="match status" value="1"/>
</dbReference>
<dbReference type="Proteomes" id="UP000327013">
    <property type="component" value="Unassembled WGS sequence"/>
</dbReference>
<keyword evidence="5 7" id="KW-0472">Membrane</keyword>
<organism evidence="8 9">
    <name type="scientific">Carpinus fangiana</name>
    <dbReference type="NCBI Taxonomy" id="176857"/>
    <lineage>
        <taxon>Eukaryota</taxon>
        <taxon>Viridiplantae</taxon>
        <taxon>Streptophyta</taxon>
        <taxon>Embryophyta</taxon>
        <taxon>Tracheophyta</taxon>
        <taxon>Spermatophyta</taxon>
        <taxon>Magnoliopsida</taxon>
        <taxon>eudicotyledons</taxon>
        <taxon>Gunneridae</taxon>
        <taxon>Pentapetalae</taxon>
        <taxon>rosids</taxon>
        <taxon>fabids</taxon>
        <taxon>Fagales</taxon>
        <taxon>Betulaceae</taxon>
        <taxon>Carpinus</taxon>
    </lineage>
</organism>
<comment type="similarity">
    <text evidence="2">Belongs to the LIMR family.</text>
</comment>
<feature type="transmembrane region" description="Helical" evidence="7">
    <location>
        <begin position="354"/>
        <end position="373"/>
    </location>
</feature>
<dbReference type="AlphaFoldDB" id="A0A5N6KT51"/>
<evidence type="ECO:0000256" key="2">
    <source>
        <dbReference type="ARBA" id="ARBA00010487"/>
    </source>
</evidence>
<keyword evidence="9" id="KW-1185">Reference proteome</keyword>
<dbReference type="InterPro" id="IPR051584">
    <property type="entry name" value="GPCR-associated_LMBR1"/>
</dbReference>
<feature type="compositionally biased region" description="Polar residues" evidence="6">
    <location>
        <begin position="606"/>
        <end position="617"/>
    </location>
</feature>
<feature type="transmembrane region" description="Helical" evidence="7">
    <location>
        <begin position="404"/>
        <end position="425"/>
    </location>
</feature>
<reference evidence="8 9" key="1">
    <citation type="submission" date="2019-06" db="EMBL/GenBank/DDBJ databases">
        <title>A chromosomal-level reference genome of Carpinus fangiana (Coryloideae, Betulaceae).</title>
        <authorList>
            <person name="Yang X."/>
            <person name="Wang Z."/>
            <person name="Zhang L."/>
            <person name="Hao G."/>
            <person name="Liu J."/>
            <person name="Yang Y."/>
        </authorList>
    </citation>
    <scope>NUCLEOTIDE SEQUENCE [LARGE SCALE GENOMIC DNA]</scope>
    <source>
        <strain evidence="8">Cfa_2016G</strain>
        <tissue evidence="8">Leaf</tissue>
    </source>
</reference>
<dbReference type="EMBL" id="VIBQ01000012">
    <property type="protein sequence ID" value="KAB8343042.1"/>
    <property type="molecule type" value="Genomic_DNA"/>
</dbReference>
<evidence type="ECO:0000256" key="5">
    <source>
        <dbReference type="ARBA" id="ARBA00023136"/>
    </source>
</evidence>
<protein>
    <submittedName>
        <fullName evidence="8">Uncharacterized protein</fullName>
    </submittedName>
</protein>
<evidence type="ECO:0000256" key="3">
    <source>
        <dbReference type="ARBA" id="ARBA00022692"/>
    </source>
</evidence>
<feature type="compositionally biased region" description="Basic and acidic residues" evidence="6">
    <location>
        <begin position="576"/>
        <end position="587"/>
    </location>
</feature>
<keyword evidence="3 7" id="KW-0812">Transmembrane</keyword>
<gene>
    <name evidence="8" type="ORF">FH972_022636</name>
</gene>
<feature type="transmembrane region" description="Helical" evidence="7">
    <location>
        <begin position="38"/>
        <end position="59"/>
    </location>
</feature>
<keyword evidence="4 7" id="KW-1133">Transmembrane helix</keyword>
<evidence type="ECO:0000256" key="1">
    <source>
        <dbReference type="ARBA" id="ARBA00004141"/>
    </source>
</evidence>
<feature type="transmembrane region" description="Helical" evidence="7">
    <location>
        <begin position="129"/>
        <end position="146"/>
    </location>
</feature>
<dbReference type="InterPro" id="IPR006876">
    <property type="entry name" value="LMBR1-like_membr_prot"/>
</dbReference>
<comment type="subcellular location">
    <subcellularLocation>
        <location evidence="1">Membrane</location>
        <topology evidence="1">Multi-pass membrane protein</topology>
    </subcellularLocation>
</comment>
<dbReference type="GO" id="GO:0016020">
    <property type="term" value="C:membrane"/>
    <property type="evidence" value="ECO:0007669"/>
    <property type="project" value="UniProtKB-SubCell"/>
</dbReference>
<evidence type="ECO:0000256" key="6">
    <source>
        <dbReference type="SAM" id="MobiDB-lite"/>
    </source>
</evidence>
<dbReference type="PANTHER" id="PTHR21355:SF0">
    <property type="entry name" value="G-PROTEIN COUPLED RECEPTOR-ASSOCIATED PROTEIN LMBRD2"/>
    <property type="match status" value="1"/>
</dbReference>
<feature type="transmembrane region" description="Helical" evidence="7">
    <location>
        <begin position="158"/>
        <end position="182"/>
    </location>
</feature>
<evidence type="ECO:0000313" key="9">
    <source>
        <dbReference type="Proteomes" id="UP000327013"/>
    </source>
</evidence>
<evidence type="ECO:0000313" key="8">
    <source>
        <dbReference type="EMBL" id="KAB8343042.1"/>
    </source>
</evidence>
<evidence type="ECO:0000256" key="4">
    <source>
        <dbReference type="ARBA" id="ARBA00022989"/>
    </source>
</evidence>
<sequence>MASSGGSITLFCISLILIAVLVLLLLRHYLPLRSTPAYLLIPVFLALALPSSIILLVPIDLASSAIEEDGVPRGIWLPSGAMLVVWRIAYWLTFALTWFMLPFLGEYSDSGHREPRDRIIYSLRTNAKYQLITLTCGVAGLIYIFVTSGIGGTSVKGLVMALAYAWGLVLAIYLMGHGLVALPRRLFRGASVSGRLRQIHTQAPKVHDRMQESMDTLEQYEATVRSLQRTRKPGTTRDLATWIEELASTADAPQTRIGSLAASSDALAIPAVITERYIADLARKLKRARHSRIRFIEEWDRLVRDADDLQAILDAGNSKRLTFGAPSPADSFLSKTTFLTPVTRYCLHATIIPFFRLSLSLFLALASLGVIASELTKAASPRWSLISLTTVHHPNATDRGKIGFAGQVIAGAWLCYMCAAALTSIREVKIWGNRALVTRNTYPESATWYATQVAKLTVPLSYNFITMLPRDIHDATTFYQFLGRLIDLTPLGTGFSRFFPIFVLVPVCATAFGLYGKVQRIAGFGVLAGDDDDADTNPSGYGTGGWREGKALIDRERLGAAGSGIAGASTPLGLASRDHSPHLRTERPAAPTQRYSDYPDVDDNSIAATSRGPQPTTLAAERQRRERQARTVGSPLLQEEDSGNWWSDFTHRVQNTFDAADKPDFNLNFKKPKWMGGGDGDGGAAGGSSTGGGNPFNRLFGGGNGTGSGGGGMRL</sequence>
<feature type="region of interest" description="Disordered" evidence="6">
    <location>
        <begin position="678"/>
        <end position="715"/>
    </location>
</feature>
<name>A0A5N6KT51_9ROSI</name>
<dbReference type="PANTHER" id="PTHR21355">
    <property type="entry name" value="G-PROTEIN COUPLED RECEPTOR-ASSOCIATED PROTEIN LMBRD2"/>
    <property type="match status" value="1"/>
</dbReference>
<accession>A0A5N6KT51</accession>
<evidence type="ECO:0000256" key="7">
    <source>
        <dbReference type="SAM" id="Phobius"/>
    </source>
</evidence>
<feature type="transmembrane region" description="Helical" evidence="7">
    <location>
        <begin position="498"/>
        <end position="516"/>
    </location>
</feature>
<proteinExistence type="inferred from homology"/>
<dbReference type="OrthoDB" id="203099at2759"/>